<feature type="transmembrane region" description="Helical" evidence="7">
    <location>
        <begin position="210"/>
        <end position="228"/>
    </location>
</feature>
<comment type="subcellular location">
    <subcellularLocation>
        <location evidence="1">Membrane</location>
        <topology evidence="1">Multi-pass membrane protein</topology>
    </subcellularLocation>
</comment>
<feature type="transmembrane region" description="Helical" evidence="7">
    <location>
        <begin position="20"/>
        <end position="39"/>
    </location>
</feature>
<dbReference type="Pfam" id="PF20684">
    <property type="entry name" value="Fung_rhodopsin"/>
    <property type="match status" value="1"/>
</dbReference>
<name>A0AA38VDF9_9PEZI</name>
<reference evidence="9" key="1">
    <citation type="submission" date="2022-07" db="EMBL/GenBank/DDBJ databases">
        <title>Fungi with potential for degradation of polypropylene.</title>
        <authorList>
            <person name="Gostincar C."/>
        </authorList>
    </citation>
    <scope>NUCLEOTIDE SEQUENCE</scope>
    <source>
        <strain evidence="9">EXF-13287</strain>
    </source>
</reference>
<dbReference type="InterPro" id="IPR052337">
    <property type="entry name" value="SAT4-like"/>
</dbReference>
<evidence type="ECO:0000313" key="9">
    <source>
        <dbReference type="EMBL" id="KAJ9131710.1"/>
    </source>
</evidence>
<accession>A0AA38VDF9</accession>
<evidence type="ECO:0000256" key="4">
    <source>
        <dbReference type="ARBA" id="ARBA00023136"/>
    </source>
</evidence>
<proteinExistence type="inferred from homology"/>
<gene>
    <name evidence="9" type="ORF">NKR19_g9480</name>
</gene>
<evidence type="ECO:0000256" key="5">
    <source>
        <dbReference type="ARBA" id="ARBA00038359"/>
    </source>
</evidence>
<evidence type="ECO:0000256" key="1">
    <source>
        <dbReference type="ARBA" id="ARBA00004141"/>
    </source>
</evidence>
<organism evidence="9 10">
    <name type="scientific">Coniochaeta hoffmannii</name>
    <dbReference type="NCBI Taxonomy" id="91930"/>
    <lineage>
        <taxon>Eukaryota</taxon>
        <taxon>Fungi</taxon>
        <taxon>Dikarya</taxon>
        <taxon>Ascomycota</taxon>
        <taxon>Pezizomycotina</taxon>
        <taxon>Sordariomycetes</taxon>
        <taxon>Sordariomycetidae</taxon>
        <taxon>Coniochaetales</taxon>
        <taxon>Coniochaetaceae</taxon>
        <taxon>Coniochaeta</taxon>
    </lineage>
</organism>
<dbReference type="GO" id="GO:0016020">
    <property type="term" value="C:membrane"/>
    <property type="evidence" value="ECO:0007669"/>
    <property type="project" value="UniProtKB-SubCell"/>
</dbReference>
<feature type="domain" description="Rhodopsin" evidence="8">
    <location>
        <begin position="35"/>
        <end position="272"/>
    </location>
</feature>
<dbReference type="EMBL" id="JANBVN010000231">
    <property type="protein sequence ID" value="KAJ9131710.1"/>
    <property type="molecule type" value="Genomic_DNA"/>
</dbReference>
<evidence type="ECO:0000256" key="7">
    <source>
        <dbReference type="SAM" id="Phobius"/>
    </source>
</evidence>
<dbReference type="PANTHER" id="PTHR33048:SF42">
    <property type="entry name" value="INTEGRAL MEMBRANE PROTEIN"/>
    <property type="match status" value="1"/>
</dbReference>
<feature type="transmembrane region" description="Helical" evidence="7">
    <location>
        <begin position="88"/>
        <end position="107"/>
    </location>
</feature>
<evidence type="ECO:0000256" key="3">
    <source>
        <dbReference type="ARBA" id="ARBA00022989"/>
    </source>
</evidence>
<dbReference type="AlphaFoldDB" id="A0AA38VDF9"/>
<evidence type="ECO:0000256" key="6">
    <source>
        <dbReference type="SAM" id="MobiDB-lite"/>
    </source>
</evidence>
<feature type="transmembrane region" description="Helical" evidence="7">
    <location>
        <begin position="174"/>
        <end position="198"/>
    </location>
</feature>
<comment type="caution">
    <text evidence="9">The sequence shown here is derived from an EMBL/GenBank/DDBJ whole genome shotgun (WGS) entry which is preliminary data.</text>
</comment>
<evidence type="ECO:0000313" key="10">
    <source>
        <dbReference type="Proteomes" id="UP001174691"/>
    </source>
</evidence>
<feature type="transmembrane region" description="Helical" evidence="7">
    <location>
        <begin position="127"/>
        <end position="149"/>
    </location>
</feature>
<keyword evidence="4 7" id="KW-0472">Membrane</keyword>
<keyword evidence="2 7" id="KW-0812">Transmembrane</keyword>
<evidence type="ECO:0000256" key="2">
    <source>
        <dbReference type="ARBA" id="ARBA00022692"/>
    </source>
</evidence>
<protein>
    <recommendedName>
        <fullName evidence="8">Rhodopsin domain-containing protein</fullName>
    </recommendedName>
</protein>
<dbReference type="PANTHER" id="PTHR33048">
    <property type="entry name" value="PTH11-LIKE INTEGRAL MEMBRANE PROTEIN (AFU_ORTHOLOGUE AFUA_5G11245)"/>
    <property type="match status" value="1"/>
</dbReference>
<keyword evidence="10" id="KW-1185">Reference proteome</keyword>
<feature type="region of interest" description="Disordered" evidence="6">
    <location>
        <begin position="333"/>
        <end position="356"/>
    </location>
</feature>
<dbReference type="Proteomes" id="UP001174691">
    <property type="component" value="Unassembled WGS sequence"/>
</dbReference>
<sequence length="356" mass="38890">MSTKERRQMSLVQAGHQLNAINWPLVALSALFLSLRIFLKLRQRRSLWWDDYVLIISWLTLLAYAILFAIALNLGYGRGPSEVSPENAARTGLFVNVLSSLLILANLWSKTSFGITLLRLPLGRVRVYLVCALIALGTLAIGASAYLVWVQCLVASPPWNPYVGDRCVAPGTMIGYSVFVGLFSAVIDFGFAVLPWKMLWGLEMRRSERVGVMLAMGMGTLAGAAAVVKSTIFPRVYDADHLAGLQVSGWGTVETSVSICAASLPILRALVRQGQEGRVPLGYQTGQTGMVHSDVRSVFFQRTWLAPSRTDSGVAIGRAPVVEEVLAGKADLEEPPRTSVEMDSYGNEVRPKDFTV</sequence>
<feature type="transmembrane region" description="Helical" evidence="7">
    <location>
        <begin position="51"/>
        <end position="76"/>
    </location>
</feature>
<dbReference type="InterPro" id="IPR049326">
    <property type="entry name" value="Rhodopsin_dom_fungi"/>
</dbReference>
<comment type="similarity">
    <text evidence="5">Belongs to the SAT4 family.</text>
</comment>
<keyword evidence="3 7" id="KW-1133">Transmembrane helix</keyword>
<evidence type="ECO:0000259" key="8">
    <source>
        <dbReference type="Pfam" id="PF20684"/>
    </source>
</evidence>